<dbReference type="InterPro" id="IPR036249">
    <property type="entry name" value="Thioredoxin-like_sf"/>
</dbReference>
<keyword evidence="1" id="KW-0732">Signal</keyword>
<name>A0A4R6QDK6_9FLAO</name>
<dbReference type="RefSeq" id="WP_133533036.1">
    <property type="nucleotide sequence ID" value="NZ_SNXR01000013.1"/>
</dbReference>
<dbReference type="Pfam" id="PF17127">
    <property type="entry name" value="DUF5106"/>
    <property type="match status" value="1"/>
</dbReference>
<dbReference type="InterPro" id="IPR012336">
    <property type="entry name" value="Thioredoxin-like_fold"/>
</dbReference>
<dbReference type="AlphaFoldDB" id="A0A4R6QDK6"/>
<evidence type="ECO:0000313" key="3">
    <source>
        <dbReference type="EMBL" id="TDP59509.1"/>
    </source>
</evidence>
<dbReference type="Pfam" id="PF13905">
    <property type="entry name" value="Thioredoxin_8"/>
    <property type="match status" value="1"/>
</dbReference>
<accession>A0A4R6QDK6</accession>
<proteinExistence type="predicted"/>
<feature type="signal peptide" evidence="1">
    <location>
        <begin position="1"/>
        <end position="19"/>
    </location>
</feature>
<dbReference type="InterPro" id="IPR013766">
    <property type="entry name" value="Thioredoxin_domain"/>
</dbReference>
<evidence type="ECO:0000313" key="4">
    <source>
        <dbReference type="Proteomes" id="UP000295260"/>
    </source>
</evidence>
<keyword evidence="4" id="KW-1185">Reference proteome</keyword>
<protein>
    <submittedName>
        <fullName evidence="3">Uncharacterized protein DUF4369</fullName>
    </submittedName>
</protein>
<dbReference type="Gene3D" id="3.40.30.10">
    <property type="entry name" value="Glutaredoxin"/>
    <property type="match status" value="1"/>
</dbReference>
<sequence>MNRLVLAFLLSFSFFIAKAQSGYEVTINLKNYSDSLAYLTFYQFDKTYIKDTCRTIKNGKIIFKGKTKLDKGIYSLVGQQKNLLFDFFIENDNQILEINSSADANMVSNLEAKNAPILNDFFGYIKHINEQSKKFDGIKQRAKGKSKTDSIAFIKNERELLDKNFKNYENQVWEKNKNNLLGTVLNLKIDKLLKDIPKASNGRPDSVAVFKYYKKHYWDNVNLKEDAIVKNPFFYKKLKTYFDDVVLKNPDSVAVEIDKMIVQTTPGSLVNKLLISYFTYSYESSKIVGFDKVFVHMADTYFKTGKANDVYDDHTAVDKIIKKANRLRPLLIGAKAPELFMIKASDQPKMKQIGIEASTTSEEVTKLYYANQEVINKLFFKLNEVTTDYTILVFWDVDCSHCVVEIPKLLEVYHELKKEKKPIEIISFYTQFEGDKWLKYIDEKKLDWINVYDGAHFNNVPEKYDVYSTPIIYILDKNKIIKGKKIGVDQIKEFINILEKSKL</sequence>
<comment type="caution">
    <text evidence="3">The sequence shown here is derived from an EMBL/GenBank/DDBJ whole genome shotgun (WGS) entry which is preliminary data.</text>
</comment>
<dbReference type="OrthoDB" id="6399635at2"/>
<dbReference type="SUPFAM" id="SSF52833">
    <property type="entry name" value="Thioredoxin-like"/>
    <property type="match status" value="1"/>
</dbReference>
<dbReference type="EMBL" id="SNXR01000013">
    <property type="protein sequence ID" value="TDP59509.1"/>
    <property type="molecule type" value="Genomic_DNA"/>
</dbReference>
<reference evidence="3 4" key="1">
    <citation type="submission" date="2019-03" db="EMBL/GenBank/DDBJ databases">
        <title>Genomic Encyclopedia of Archaeal and Bacterial Type Strains, Phase II (KMG-II): from individual species to whole genera.</title>
        <authorList>
            <person name="Goeker M."/>
        </authorList>
    </citation>
    <scope>NUCLEOTIDE SEQUENCE [LARGE SCALE GENOMIC DNA]</scope>
    <source>
        <strain evidence="3 4">DSM 25687</strain>
    </source>
</reference>
<dbReference type="Proteomes" id="UP000295260">
    <property type="component" value="Unassembled WGS sequence"/>
</dbReference>
<feature type="chain" id="PRO_5020719705" evidence="1">
    <location>
        <begin position="20"/>
        <end position="503"/>
    </location>
</feature>
<evidence type="ECO:0000259" key="2">
    <source>
        <dbReference type="PROSITE" id="PS51352"/>
    </source>
</evidence>
<dbReference type="Pfam" id="PF14289">
    <property type="entry name" value="DUF4369"/>
    <property type="match status" value="1"/>
</dbReference>
<dbReference type="InterPro" id="IPR025380">
    <property type="entry name" value="DUF4369"/>
</dbReference>
<dbReference type="InterPro" id="IPR033395">
    <property type="entry name" value="DUF5106"/>
</dbReference>
<dbReference type="PROSITE" id="PS51352">
    <property type="entry name" value="THIOREDOXIN_2"/>
    <property type="match status" value="1"/>
</dbReference>
<gene>
    <name evidence="3" type="ORF">BC748_1762</name>
</gene>
<feature type="domain" description="Thioredoxin" evidence="2">
    <location>
        <begin position="330"/>
        <end position="500"/>
    </location>
</feature>
<evidence type="ECO:0000256" key="1">
    <source>
        <dbReference type="SAM" id="SignalP"/>
    </source>
</evidence>
<organism evidence="3 4">
    <name type="scientific">Flavobacterium dankookense</name>
    <dbReference type="NCBI Taxonomy" id="706186"/>
    <lineage>
        <taxon>Bacteria</taxon>
        <taxon>Pseudomonadati</taxon>
        <taxon>Bacteroidota</taxon>
        <taxon>Flavobacteriia</taxon>
        <taxon>Flavobacteriales</taxon>
        <taxon>Flavobacteriaceae</taxon>
        <taxon>Flavobacterium</taxon>
    </lineage>
</organism>